<keyword evidence="2" id="KW-1185">Reference proteome</keyword>
<protein>
    <submittedName>
        <fullName evidence="1">CLUMA_CG021088, isoform A</fullName>
    </submittedName>
</protein>
<dbReference type="AlphaFoldDB" id="A0A1J1J667"/>
<dbReference type="EMBL" id="CVRI01000074">
    <property type="protein sequence ID" value="CRL07899.1"/>
    <property type="molecule type" value="Genomic_DNA"/>
</dbReference>
<evidence type="ECO:0000313" key="2">
    <source>
        <dbReference type="Proteomes" id="UP000183832"/>
    </source>
</evidence>
<evidence type="ECO:0000313" key="1">
    <source>
        <dbReference type="EMBL" id="CRL07899.1"/>
    </source>
</evidence>
<accession>A0A1J1J667</accession>
<gene>
    <name evidence="1" type="ORF">CLUMA_CG021088</name>
</gene>
<reference evidence="1 2" key="1">
    <citation type="submission" date="2015-04" db="EMBL/GenBank/DDBJ databases">
        <authorList>
            <person name="Syromyatnikov M.Y."/>
            <person name="Popov V.N."/>
        </authorList>
    </citation>
    <scope>NUCLEOTIDE SEQUENCE [LARGE SCALE GENOMIC DNA]</scope>
</reference>
<organism evidence="1 2">
    <name type="scientific">Clunio marinus</name>
    <dbReference type="NCBI Taxonomy" id="568069"/>
    <lineage>
        <taxon>Eukaryota</taxon>
        <taxon>Metazoa</taxon>
        <taxon>Ecdysozoa</taxon>
        <taxon>Arthropoda</taxon>
        <taxon>Hexapoda</taxon>
        <taxon>Insecta</taxon>
        <taxon>Pterygota</taxon>
        <taxon>Neoptera</taxon>
        <taxon>Endopterygota</taxon>
        <taxon>Diptera</taxon>
        <taxon>Nematocera</taxon>
        <taxon>Chironomoidea</taxon>
        <taxon>Chironomidae</taxon>
        <taxon>Clunio</taxon>
    </lineage>
</organism>
<name>A0A1J1J667_9DIPT</name>
<proteinExistence type="predicted"/>
<sequence>MDAMSLSQILTIASGRIQYNIVENYFTDFVMNELVKFRTLWKLRIKFNAHVLYTNIAHGLDVKDVLVLITFQSFLHTSRHD</sequence>
<dbReference type="Proteomes" id="UP000183832">
    <property type="component" value="Unassembled WGS sequence"/>
</dbReference>